<dbReference type="InterPro" id="IPR006679">
    <property type="entry name" value="Adenine_deam"/>
</dbReference>
<evidence type="ECO:0000256" key="6">
    <source>
        <dbReference type="HAMAP-Rule" id="MF_01518"/>
    </source>
</evidence>
<dbReference type="HAMAP" id="MF_01518">
    <property type="entry name" value="Adenine_deamin"/>
    <property type="match status" value="1"/>
</dbReference>
<dbReference type="SUPFAM" id="SSF51338">
    <property type="entry name" value="Composite domain of metallo-dependent hydrolases"/>
    <property type="match status" value="1"/>
</dbReference>
<dbReference type="GO" id="GO:0006146">
    <property type="term" value="P:adenine catabolic process"/>
    <property type="evidence" value="ECO:0007669"/>
    <property type="project" value="InterPro"/>
</dbReference>
<dbReference type="NCBIfam" id="TIGR01178">
    <property type="entry name" value="ade"/>
    <property type="match status" value="1"/>
</dbReference>
<dbReference type="AlphaFoldDB" id="A0AAE3P600"/>
<comment type="cofactor">
    <cofactor evidence="6">
        <name>Mn(2+)</name>
        <dbReference type="ChEBI" id="CHEBI:29035"/>
    </cofactor>
</comment>
<protein>
    <recommendedName>
        <fullName evidence="2 6">Adenine deaminase</fullName>
        <shortName evidence="6">Adenase</shortName>
        <shortName evidence="6">Adenine aminase</shortName>
        <ecNumber evidence="2 6">3.5.4.2</ecNumber>
    </recommendedName>
</protein>
<dbReference type="EC" id="3.5.4.2" evidence="2 6"/>
<evidence type="ECO:0000259" key="7">
    <source>
        <dbReference type="Pfam" id="PF01979"/>
    </source>
</evidence>
<proteinExistence type="inferred from homology"/>
<dbReference type="EMBL" id="JAPHEG010000004">
    <property type="protein sequence ID" value="MDF2953794.1"/>
    <property type="molecule type" value="Genomic_DNA"/>
</dbReference>
<accession>A0AAE3P600</accession>
<evidence type="ECO:0000256" key="4">
    <source>
        <dbReference type="ARBA" id="ARBA00023211"/>
    </source>
</evidence>
<dbReference type="Gene3D" id="3.20.20.140">
    <property type="entry name" value="Metal-dependent hydrolases"/>
    <property type="match status" value="1"/>
</dbReference>
<comment type="caution">
    <text evidence="9">The sequence shown here is derived from an EMBL/GenBank/DDBJ whole genome shotgun (WGS) entry which is preliminary data.</text>
</comment>
<sequence length="535" mass="59446">MEIAINNVLIPDFKELVFKKCSIGISKGKIVLISENKIKGNVTIDGEGYYLTPGLIDCHCHIESSYLLPSRFGNEVLKRGVLHVVADCHEIANVAGRKGLEFFIKDAKNTPCNIMFAVPSCVPATEFATSGGKITIEDVEYLFGFKKVVALGELMNYVGVINREEKFMKMIELAKKYKKVVNGHAPGLTGNLLKAYVSAGIDDDHENESYEEILEKIQSGLSVFIREGSAEHTQSDAYKIIREYPDKVMFCSDDKTAEDLVNIGHIDFNLKKAISLGIEPILALKVASYNGLMHYGLKEYAEIKVGNKAYLVIFDPEFNVKTVIVDGKIYTEKPQHIEIPDYLLHSFRIKPIDNIPPIKNHRICILAKDGSLITERLILENHNKEYDLENDILKIVNIERYGYGNRSSAKIKGFGLKKGAIGTSVAHDSHNILAVGTSDEAIKIVVNKIIEEQGGLALFDGKEVFFMPLKVGGIVSAESVGKVIKNLKLLKDKAKELGSTLTDPFVTLSFMALEVIPHIKLTDKGLFNVDKFCYE</sequence>
<dbReference type="InterPro" id="IPR006680">
    <property type="entry name" value="Amidohydro-rel"/>
</dbReference>
<organism evidence="9 10">
    <name type="scientific">Candidatus Thermodesulfobacterium syntrophicum</name>
    <dbReference type="NCBI Taxonomy" id="3060442"/>
    <lineage>
        <taxon>Bacteria</taxon>
        <taxon>Pseudomonadati</taxon>
        <taxon>Thermodesulfobacteriota</taxon>
        <taxon>Thermodesulfobacteria</taxon>
        <taxon>Thermodesulfobacteriales</taxon>
        <taxon>Thermodesulfobacteriaceae</taxon>
        <taxon>Thermodesulfobacterium</taxon>
    </lineage>
</organism>
<evidence type="ECO:0000259" key="8">
    <source>
        <dbReference type="Pfam" id="PF13382"/>
    </source>
</evidence>
<feature type="domain" description="Amidohydrolase-related" evidence="7">
    <location>
        <begin position="50"/>
        <end position="329"/>
    </location>
</feature>
<evidence type="ECO:0000256" key="1">
    <source>
        <dbReference type="ARBA" id="ARBA00006773"/>
    </source>
</evidence>
<dbReference type="Pfam" id="PF01979">
    <property type="entry name" value="Amidohydro_1"/>
    <property type="match status" value="1"/>
</dbReference>
<dbReference type="SUPFAM" id="SSF51556">
    <property type="entry name" value="Metallo-dependent hydrolases"/>
    <property type="match status" value="1"/>
</dbReference>
<dbReference type="InterPro" id="IPR011059">
    <property type="entry name" value="Metal-dep_hydrolase_composite"/>
</dbReference>
<keyword evidence="4 6" id="KW-0464">Manganese</keyword>
<reference evidence="9" key="1">
    <citation type="submission" date="2022-11" db="EMBL/GenBank/DDBJ databases">
        <title>Candidatus Alkanophaga archaea from heated hydrothermal vent sediment oxidize petroleum alkanes.</title>
        <authorList>
            <person name="Zehnle H."/>
            <person name="Laso-Perez R."/>
            <person name="Lipp J."/>
            <person name="Teske A."/>
            <person name="Wegener G."/>
        </authorList>
    </citation>
    <scope>NUCLEOTIDE SEQUENCE</scope>
    <source>
        <strain evidence="9">MCA70</strain>
    </source>
</reference>
<name>A0AAE3P600_9BACT</name>
<evidence type="ECO:0000256" key="3">
    <source>
        <dbReference type="ARBA" id="ARBA00022801"/>
    </source>
</evidence>
<dbReference type="PANTHER" id="PTHR11113">
    <property type="entry name" value="N-ACETYLGLUCOSAMINE-6-PHOSPHATE DEACETYLASE"/>
    <property type="match status" value="1"/>
</dbReference>
<dbReference type="GO" id="GO:0000034">
    <property type="term" value="F:adenine deaminase activity"/>
    <property type="evidence" value="ECO:0007669"/>
    <property type="project" value="UniProtKB-UniRule"/>
</dbReference>
<gene>
    <name evidence="6" type="primary">ade</name>
    <name evidence="9" type="ORF">OD816_001039</name>
</gene>
<evidence type="ECO:0000313" key="9">
    <source>
        <dbReference type="EMBL" id="MDF2953794.1"/>
    </source>
</evidence>
<dbReference type="InterPro" id="IPR026912">
    <property type="entry name" value="Adenine_deam_C"/>
</dbReference>
<keyword evidence="3 6" id="KW-0378">Hydrolase</keyword>
<dbReference type="Pfam" id="PF13382">
    <property type="entry name" value="Adenine_deam_C"/>
    <property type="match status" value="1"/>
</dbReference>
<dbReference type="PANTHER" id="PTHR11113:SF2">
    <property type="entry name" value="ADENINE DEAMINASE"/>
    <property type="match status" value="1"/>
</dbReference>
<comment type="catalytic activity">
    <reaction evidence="5 6">
        <text>adenine + H2O + H(+) = hypoxanthine + NH4(+)</text>
        <dbReference type="Rhea" id="RHEA:23688"/>
        <dbReference type="ChEBI" id="CHEBI:15377"/>
        <dbReference type="ChEBI" id="CHEBI:15378"/>
        <dbReference type="ChEBI" id="CHEBI:16708"/>
        <dbReference type="ChEBI" id="CHEBI:17368"/>
        <dbReference type="ChEBI" id="CHEBI:28938"/>
        <dbReference type="EC" id="3.5.4.2"/>
    </reaction>
</comment>
<dbReference type="Gene3D" id="2.30.40.10">
    <property type="entry name" value="Urease, subunit C, domain 1"/>
    <property type="match status" value="1"/>
</dbReference>
<evidence type="ECO:0000313" key="10">
    <source>
        <dbReference type="Proteomes" id="UP001144110"/>
    </source>
</evidence>
<evidence type="ECO:0000256" key="5">
    <source>
        <dbReference type="ARBA" id="ARBA00047720"/>
    </source>
</evidence>
<evidence type="ECO:0000256" key="2">
    <source>
        <dbReference type="ARBA" id="ARBA00012782"/>
    </source>
</evidence>
<comment type="similarity">
    <text evidence="1 6">Belongs to the metallo-dependent hydrolases superfamily. Adenine deaminase family.</text>
</comment>
<feature type="domain" description="Adenine deaminase C-terminal" evidence="8">
    <location>
        <begin position="375"/>
        <end position="532"/>
    </location>
</feature>
<dbReference type="Proteomes" id="UP001144110">
    <property type="component" value="Unassembled WGS sequence"/>
</dbReference>
<dbReference type="InterPro" id="IPR032466">
    <property type="entry name" value="Metal_Hydrolase"/>
</dbReference>